<dbReference type="InterPro" id="IPR002755">
    <property type="entry name" value="DNA_primase_S"/>
</dbReference>
<evidence type="ECO:0000256" key="3">
    <source>
        <dbReference type="ARBA" id="ARBA00022515"/>
    </source>
</evidence>
<evidence type="ECO:0000256" key="10">
    <source>
        <dbReference type="RuleBase" id="RU003514"/>
    </source>
</evidence>
<dbReference type="Proteomes" id="UP000191024">
    <property type="component" value="Chromosome A"/>
</dbReference>
<keyword evidence="5" id="KW-0548">Nucleotidyltransferase</keyword>
<evidence type="ECO:0000313" key="13">
    <source>
        <dbReference type="Proteomes" id="UP000191024"/>
    </source>
</evidence>
<proteinExistence type="inferred from homology"/>
<gene>
    <name evidence="12" type="ORF">LAMI_0A06854G</name>
</gene>
<keyword evidence="8" id="KW-0862">Zinc</keyword>
<evidence type="ECO:0000256" key="6">
    <source>
        <dbReference type="ARBA" id="ARBA00022705"/>
    </source>
</evidence>
<dbReference type="EMBL" id="LT598462">
    <property type="protein sequence ID" value="SCU78989.1"/>
    <property type="molecule type" value="Genomic_DNA"/>
</dbReference>
<dbReference type="SUPFAM" id="SSF56747">
    <property type="entry name" value="Prim-pol domain"/>
    <property type="match status" value="1"/>
</dbReference>
<dbReference type="Gene3D" id="3.90.920.10">
    <property type="entry name" value="DNA primase, PRIM domain"/>
    <property type="match status" value="1"/>
</dbReference>
<sequence length="440" mass="50871">MPAVMDSDGSTMMRSEPVSCATDSSPTETPVPASLQSSSGPSASDMQYYYQYLYPFKTVFQWLNHSPKPGRDMSHRELAMAFRSGAYKRYNSYATAQEFKTQIQRANPDRFEIGAVYNKPPKDRDSILKTEMKPLEKEIVFDIDMDDYDAYRTCCSGANVCSRCWKFISVAMRIINVALVEDFGFEDFIWVFSGRRGAHCWVSDVRARVLNDFQRRQLLDYMNVLRQRNADKRLNLKRPYHPHLARSLELLKPFFVDVILREQDPWQNDETAAQSLLSGFHDKQLIELLKKHWKSDPGRSSEDKWNDIDVVASQIKHTSSLKKQDFFIRLRECKEDLVMATLYPKLDVEVTKQTIHLLKAPFCIHPATGNVCVPITEGFKPSDAPKLFVLEQEMEANGNNVEATSLEPYLKQFSTFVNALMKKEIFSKKRNREDDQDLEF</sequence>
<keyword evidence="6 10" id="KW-0235">DNA replication</keyword>
<keyword evidence="9" id="KW-0804">Transcription</keyword>
<evidence type="ECO:0000256" key="1">
    <source>
        <dbReference type="ARBA" id="ARBA00009762"/>
    </source>
</evidence>
<keyword evidence="13" id="KW-1185">Reference proteome</keyword>
<comment type="similarity">
    <text evidence="1 10">Belongs to the eukaryotic-type primase small subunit family.</text>
</comment>
<dbReference type="NCBIfam" id="TIGR00335">
    <property type="entry name" value="primase_sml"/>
    <property type="match status" value="1"/>
</dbReference>
<name>A0A1G4IQI2_9SACH</name>
<evidence type="ECO:0000256" key="7">
    <source>
        <dbReference type="ARBA" id="ARBA00022723"/>
    </source>
</evidence>
<dbReference type="EC" id="2.7.7.-" evidence="10"/>
<dbReference type="PANTHER" id="PTHR10536">
    <property type="entry name" value="DNA PRIMASE SMALL SUBUNIT"/>
    <property type="match status" value="1"/>
</dbReference>
<keyword evidence="3 10" id="KW-0639">Primosome</keyword>
<keyword evidence="4 10" id="KW-0808">Transferase</keyword>
<dbReference type="CDD" id="cd04860">
    <property type="entry name" value="AE_Prim_S"/>
    <property type="match status" value="1"/>
</dbReference>
<evidence type="ECO:0000256" key="4">
    <source>
        <dbReference type="ARBA" id="ARBA00022679"/>
    </source>
</evidence>
<accession>A0A1G4IQI2</accession>
<dbReference type="OrthoDB" id="19606at2759"/>
<dbReference type="FunFam" id="3.90.920.10:FF:000003">
    <property type="entry name" value="DNA primase"/>
    <property type="match status" value="1"/>
</dbReference>
<evidence type="ECO:0000256" key="5">
    <source>
        <dbReference type="ARBA" id="ARBA00022695"/>
    </source>
</evidence>
<dbReference type="AlphaFoldDB" id="A0A1G4IQI2"/>
<dbReference type="GO" id="GO:0005658">
    <property type="term" value="C:alpha DNA polymerase:primase complex"/>
    <property type="evidence" value="ECO:0007669"/>
    <property type="project" value="UniProtKB-ARBA"/>
</dbReference>
<keyword evidence="2 10" id="KW-0240">DNA-directed RNA polymerase</keyword>
<protein>
    <recommendedName>
        <fullName evidence="10">DNA primase</fullName>
        <ecNumber evidence="10">2.7.7.-</ecNumber>
    </recommendedName>
</protein>
<dbReference type="GO" id="GO:0006269">
    <property type="term" value="P:DNA replication, synthesis of primer"/>
    <property type="evidence" value="ECO:0007669"/>
    <property type="project" value="UniProtKB-KW"/>
</dbReference>
<evidence type="ECO:0000313" key="12">
    <source>
        <dbReference type="EMBL" id="SCU78989.1"/>
    </source>
</evidence>
<dbReference type="STRING" id="1230905.A0A1G4IQI2"/>
<feature type="region of interest" description="Disordered" evidence="11">
    <location>
        <begin position="1"/>
        <end position="41"/>
    </location>
</feature>
<evidence type="ECO:0000256" key="9">
    <source>
        <dbReference type="ARBA" id="ARBA00023163"/>
    </source>
</evidence>
<evidence type="ECO:0000256" key="2">
    <source>
        <dbReference type="ARBA" id="ARBA00022478"/>
    </source>
</evidence>
<keyword evidence="7" id="KW-0479">Metal-binding</keyword>
<feature type="compositionally biased region" description="Low complexity" evidence="11">
    <location>
        <begin position="32"/>
        <end position="41"/>
    </location>
</feature>
<dbReference type="InterPro" id="IPR014052">
    <property type="entry name" value="DNA_primase_ssu_euk/arc"/>
</dbReference>
<dbReference type="GO" id="GO:0046872">
    <property type="term" value="F:metal ion binding"/>
    <property type="evidence" value="ECO:0007669"/>
    <property type="project" value="UniProtKB-KW"/>
</dbReference>
<dbReference type="Pfam" id="PF01896">
    <property type="entry name" value="DNA_primase_S"/>
    <property type="match status" value="1"/>
</dbReference>
<dbReference type="GO" id="GO:0003899">
    <property type="term" value="F:DNA-directed RNA polymerase activity"/>
    <property type="evidence" value="ECO:0007669"/>
    <property type="project" value="InterPro"/>
</dbReference>
<organism evidence="12 13">
    <name type="scientific">Lachancea mirantina</name>
    <dbReference type="NCBI Taxonomy" id="1230905"/>
    <lineage>
        <taxon>Eukaryota</taxon>
        <taxon>Fungi</taxon>
        <taxon>Dikarya</taxon>
        <taxon>Ascomycota</taxon>
        <taxon>Saccharomycotina</taxon>
        <taxon>Saccharomycetes</taxon>
        <taxon>Saccharomycetales</taxon>
        <taxon>Saccharomycetaceae</taxon>
        <taxon>Lachancea</taxon>
    </lineage>
</organism>
<reference evidence="12 13" key="1">
    <citation type="submission" date="2016-03" db="EMBL/GenBank/DDBJ databases">
        <authorList>
            <person name="Devillers H."/>
        </authorList>
    </citation>
    <scope>NUCLEOTIDE SEQUENCE [LARGE SCALE GENOMIC DNA]</scope>
    <source>
        <strain evidence="12">CBS 11717</strain>
    </source>
</reference>
<evidence type="ECO:0000256" key="11">
    <source>
        <dbReference type="SAM" id="MobiDB-lite"/>
    </source>
</evidence>
<evidence type="ECO:0000256" key="8">
    <source>
        <dbReference type="ARBA" id="ARBA00022833"/>
    </source>
</evidence>